<evidence type="ECO:0000313" key="2">
    <source>
        <dbReference type="Proteomes" id="UP001233999"/>
    </source>
</evidence>
<sequence length="413" mass="48960">QRSLLVRISLCQPLIDNPRSCTDDMRAPDRTTPRPRGIFRPFLADFPELASSWPYSKSIYDEPVHAVDRISVPGYRYLPVSREIYGYSPRNLYPAPYRPVTQLCVHLAPVYDAKKAWDDHLKRLADIDRLYPSKYPLSARHATPQRDNTPFVTEPKDKPTYNYAGVPIWNRGGYTKRPLMELFEPVTSMPVSRLTRDPWWWAYPSLRPYTLPYGWNKTPFYLRDSYLSPVKRTYLWGHHPIRPFGPIYRIRNAKKRLEEKLRRIDQSEELYKVEQQISKKVSLAKHETELTKIKESKAAGLPVYSIGVRRPLSDLLQNLEDTPHSKINREPWWWTYPSLRPHIEEVKALPSYLRDSYLSPVKSVFNWYEHPFRPFGPVSHAFYYYLWRRSHWENELDQKMRGWSLPPAQIVYP</sequence>
<dbReference type="InterPro" id="IPR031828">
    <property type="entry name" value="Myofilin"/>
</dbReference>
<reference evidence="1" key="1">
    <citation type="journal article" date="2023" name="IScience">
        <title>Live-bearing cockroach genome reveals convergent evolutionary mechanisms linked to viviparity in insects and beyond.</title>
        <authorList>
            <person name="Fouks B."/>
            <person name="Harrison M.C."/>
            <person name="Mikhailova A.A."/>
            <person name="Marchal E."/>
            <person name="English S."/>
            <person name="Carruthers M."/>
            <person name="Jennings E.C."/>
            <person name="Chiamaka E.L."/>
            <person name="Frigard R.A."/>
            <person name="Pippel M."/>
            <person name="Attardo G.M."/>
            <person name="Benoit J.B."/>
            <person name="Bornberg-Bauer E."/>
            <person name="Tobe S.S."/>
        </authorList>
    </citation>
    <scope>NUCLEOTIDE SEQUENCE</scope>
    <source>
        <strain evidence="1">Stay&amp;Tobe</strain>
    </source>
</reference>
<organism evidence="1 2">
    <name type="scientific">Diploptera punctata</name>
    <name type="common">Pacific beetle cockroach</name>
    <dbReference type="NCBI Taxonomy" id="6984"/>
    <lineage>
        <taxon>Eukaryota</taxon>
        <taxon>Metazoa</taxon>
        <taxon>Ecdysozoa</taxon>
        <taxon>Arthropoda</taxon>
        <taxon>Hexapoda</taxon>
        <taxon>Insecta</taxon>
        <taxon>Pterygota</taxon>
        <taxon>Neoptera</taxon>
        <taxon>Polyneoptera</taxon>
        <taxon>Dictyoptera</taxon>
        <taxon>Blattodea</taxon>
        <taxon>Blaberoidea</taxon>
        <taxon>Blaberidae</taxon>
        <taxon>Diplopterinae</taxon>
        <taxon>Diploptera</taxon>
    </lineage>
</organism>
<proteinExistence type="predicted"/>
<comment type="caution">
    <text evidence="1">The sequence shown here is derived from an EMBL/GenBank/DDBJ whole genome shotgun (WGS) entry which is preliminary data.</text>
</comment>
<keyword evidence="2" id="KW-1185">Reference proteome</keyword>
<dbReference type="Proteomes" id="UP001233999">
    <property type="component" value="Unassembled WGS sequence"/>
</dbReference>
<dbReference type="Pfam" id="PF15929">
    <property type="entry name" value="Myofilin"/>
    <property type="match status" value="1"/>
</dbReference>
<name>A0AAD8A1Q1_DIPPU</name>
<protein>
    <recommendedName>
        <fullName evidence="3">Myofilin</fullName>
    </recommendedName>
</protein>
<dbReference type="AlphaFoldDB" id="A0AAD8A1Q1"/>
<accession>A0AAD8A1Q1</accession>
<evidence type="ECO:0000313" key="1">
    <source>
        <dbReference type="EMBL" id="KAJ9589853.1"/>
    </source>
</evidence>
<evidence type="ECO:0008006" key="3">
    <source>
        <dbReference type="Google" id="ProtNLM"/>
    </source>
</evidence>
<reference evidence="1" key="2">
    <citation type="submission" date="2023-05" db="EMBL/GenBank/DDBJ databases">
        <authorList>
            <person name="Fouks B."/>
        </authorList>
    </citation>
    <scope>NUCLEOTIDE SEQUENCE</scope>
    <source>
        <strain evidence="1">Stay&amp;Tobe</strain>
        <tissue evidence="1">Testes</tissue>
    </source>
</reference>
<gene>
    <name evidence="1" type="ORF">L9F63_017008</name>
</gene>
<feature type="non-terminal residue" evidence="1">
    <location>
        <position position="1"/>
    </location>
</feature>
<dbReference type="EMBL" id="JASPKZ010004590">
    <property type="protein sequence ID" value="KAJ9589853.1"/>
    <property type="molecule type" value="Genomic_DNA"/>
</dbReference>